<feature type="domain" description="Nucleoside transporter/FeoB GTPase Gate" evidence="10">
    <location>
        <begin position="92"/>
        <end position="188"/>
    </location>
</feature>
<feature type="domain" description="Concentrative nucleoside transporter C-terminal" evidence="9">
    <location>
        <begin position="194"/>
        <end position="401"/>
    </location>
</feature>
<evidence type="ECO:0000256" key="7">
    <source>
        <dbReference type="SAM" id="Phobius"/>
    </source>
</evidence>
<comment type="similarity">
    <text evidence="2">Belongs to the concentrative nucleoside transporter (CNT) (TC 2.A.41) family.</text>
</comment>
<dbReference type="EMBL" id="SHAG01000007">
    <property type="protein sequence ID" value="RZO76859.1"/>
    <property type="molecule type" value="Genomic_DNA"/>
</dbReference>
<sequence length="407" mass="42791">MVSLIGIASLIFVALLVSTNRQAINVRTVVLAFIIQAGIGALVLYFPWGKLILTNLAEIVSSILSYSQDGIGFLFGNLANQSWNNIGFVFAINVLPVIVFFAALIAVLYHIRIMELVIRLIGGALQLALKCSRPESLSAAANIFVGQTEAPLVVKPFIKQMTSSELFAVMVGGLASIAGSVMFGYAVMGIDLEYLLAACFMAAPGALMMAKIIKPEVSSPIDHLSGLEGSEINPYVNVFDAAATGALSGLHLALNVGAMLVAFTALIAMLNAFVGWVGSLFGFDMLTIELVLGYIMQPVAWALGIPWSEASIAGSLIGQKLVFTEFIAYMNFTAVLPELSADSQAVITIALCGFANFASIAILLGGIGTLAPNRRSEIAKLGLLALLAATLANLMSAAIAGFYLSLS</sequence>
<accession>A0A520S333</accession>
<name>A0A520S333_9GAMM</name>
<dbReference type="InterPro" id="IPR008276">
    <property type="entry name" value="C_nuclsd_transpt"/>
</dbReference>
<dbReference type="GO" id="GO:0005337">
    <property type="term" value="F:nucleoside transmembrane transporter activity"/>
    <property type="evidence" value="ECO:0007669"/>
    <property type="project" value="InterPro"/>
</dbReference>
<proteinExistence type="inferred from homology"/>
<feature type="domain" description="Concentrative nucleoside transporter N-terminal" evidence="8">
    <location>
        <begin position="5"/>
        <end position="78"/>
    </location>
</feature>
<comment type="caution">
    <text evidence="11">The sequence shown here is derived from an EMBL/GenBank/DDBJ whole genome shotgun (WGS) entry which is preliminary data.</text>
</comment>
<evidence type="ECO:0000259" key="10">
    <source>
        <dbReference type="Pfam" id="PF07670"/>
    </source>
</evidence>
<keyword evidence="6 7" id="KW-0472">Membrane</keyword>
<keyword evidence="3" id="KW-1003">Cell membrane</keyword>
<comment type="subcellular location">
    <subcellularLocation>
        <location evidence="1">Cell membrane</location>
        <topology evidence="1">Multi-pass membrane protein</topology>
    </subcellularLocation>
</comment>
<evidence type="ECO:0000256" key="4">
    <source>
        <dbReference type="ARBA" id="ARBA00022692"/>
    </source>
</evidence>
<keyword evidence="5 7" id="KW-1133">Transmembrane helix</keyword>
<evidence type="ECO:0000256" key="6">
    <source>
        <dbReference type="ARBA" id="ARBA00023136"/>
    </source>
</evidence>
<gene>
    <name evidence="11" type="ORF">EVA68_03180</name>
</gene>
<dbReference type="AlphaFoldDB" id="A0A520S333"/>
<evidence type="ECO:0000256" key="5">
    <source>
        <dbReference type="ARBA" id="ARBA00022989"/>
    </source>
</evidence>
<evidence type="ECO:0000256" key="2">
    <source>
        <dbReference type="ARBA" id="ARBA00009033"/>
    </source>
</evidence>
<dbReference type="Proteomes" id="UP000316199">
    <property type="component" value="Unassembled WGS sequence"/>
</dbReference>
<dbReference type="GO" id="GO:0005886">
    <property type="term" value="C:plasma membrane"/>
    <property type="evidence" value="ECO:0007669"/>
    <property type="project" value="UniProtKB-SubCell"/>
</dbReference>
<dbReference type="InterPro" id="IPR011657">
    <property type="entry name" value="CNT_C_dom"/>
</dbReference>
<dbReference type="Pfam" id="PF07662">
    <property type="entry name" value="Nucleos_tra2_C"/>
    <property type="match status" value="1"/>
</dbReference>
<dbReference type="InterPro" id="IPR002668">
    <property type="entry name" value="CNT_N_dom"/>
</dbReference>
<feature type="transmembrane region" description="Helical" evidence="7">
    <location>
        <begin position="29"/>
        <end position="48"/>
    </location>
</feature>
<dbReference type="Pfam" id="PF01773">
    <property type="entry name" value="Nucleos_tra2_N"/>
    <property type="match status" value="1"/>
</dbReference>
<evidence type="ECO:0000313" key="12">
    <source>
        <dbReference type="Proteomes" id="UP000316199"/>
    </source>
</evidence>
<protein>
    <submittedName>
        <fullName evidence="11">NupC/NupG family nucleoside CNT transporter</fullName>
    </submittedName>
</protein>
<evidence type="ECO:0000313" key="11">
    <source>
        <dbReference type="EMBL" id="RZO76859.1"/>
    </source>
</evidence>
<feature type="transmembrane region" description="Helical" evidence="7">
    <location>
        <begin position="345"/>
        <end position="371"/>
    </location>
</feature>
<feature type="transmembrane region" description="Helical" evidence="7">
    <location>
        <begin position="383"/>
        <end position="404"/>
    </location>
</feature>
<dbReference type="PANTHER" id="PTHR10590:SF4">
    <property type="entry name" value="SOLUTE CARRIER FAMILY 28 MEMBER 3"/>
    <property type="match status" value="1"/>
</dbReference>
<evidence type="ECO:0000256" key="1">
    <source>
        <dbReference type="ARBA" id="ARBA00004651"/>
    </source>
</evidence>
<dbReference type="Pfam" id="PF07670">
    <property type="entry name" value="Gate"/>
    <property type="match status" value="1"/>
</dbReference>
<feature type="transmembrane region" description="Helical" evidence="7">
    <location>
        <begin position="88"/>
        <end position="111"/>
    </location>
</feature>
<evidence type="ECO:0000259" key="8">
    <source>
        <dbReference type="Pfam" id="PF01773"/>
    </source>
</evidence>
<dbReference type="PANTHER" id="PTHR10590">
    <property type="entry name" value="SODIUM/NUCLEOSIDE COTRANSPORTER"/>
    <property type="match status" value="1"/>
</dbReference>
<evidence type="ECO:0000256" key="3">
    <source>
        <dbReference type="ARBA" id="ARBA00022475"/>
    </source>
</evidence>
<organism evidence="11 12">
    <name type="scientific">OM182 bacterium</name>
    <dbReference type="NCBI Taxonomy" id="2510334"/>
    <lineage>
        <taxon>Bacteria</taxon>
        <taxon>Pseudomonadati</taxon>
        <taxon>Pseudomonadota</taxon>
        <taxon>Gammaproteobacteria</taxon>
        <taxon>OMG group</taxon>
        <taxon>OM182 clade</taxon>
    </lineage>
</organism>
<dbReference type="GO" id="GO:0015293">
    <property type="term" value="F:symporter activity"/>
    <property type="evidence" value="ECO:0007669"/>
    <property type="project" value="TreeGrafter"/>
</dbReference>
<dbReference type="InterPro" id="IPR011642">
    <property type="entry name" value="Gate_dom"/>
</dbReference>
<reference evidence="11 12" key="1">
    <citation type="submission" date="2019-02" db="EMBL/GenBank/DDBJ databases">
        <title>Prokaryotic population dynamics and viral predation in marine succession experiment using metagenomics: the confinement effect.</title>
        <authorList>
            <person name="Haro-Moreno J.M."/>
            <person name="Rodriguez-Valera F."/>
            <person name="Lopez-Perez M."/>
        </authorList>
    </citation>
    <scope>NUCLEOTIDE SEQUENCE [LARGE SCALE GENOMIC DNA]</scope>
    <source>
        <strain evidence="11">MED-G157</strain>
    </source>
</reference>
<feature type="transmembrane region" description="Helical" evidence="7">
    <location>
        <begin position="166"/>
        <end position="188"/>
    </location>
</feature>
<evidence type="ECO:0000259" key="9">
    <source>
        <dbReference type="Pfam" id="PF07662"/>
    </source>
</evidence>
<keyword evidence="4 7" id="KW-0812">Transmembrane</keyword>